<evidence type="ECO:0008006" key="10">
    <source>
        <dbReference type="Google" id="ProtNLM"/>
    </source>
</evidence>
<dbReference type="eggNOG" id="KOG0254">
    <property type="taxonomic scope" value="Eukaryota"/>
</dbReference>
<dbReference type="SUPFAM" id="SSF103473">
    <property type="entry name" value="MFS general substrate transporter"/>
    <property type="match status" value="1"/>
</dbReference>
<dbReference type="EMBL" id="AMGX01000022">
    <property type="protein sequence ID" value="EXJ65965.1"/>
    <property type="molecule type" value="Genomic_DNA"/>
</dbReference>
<evidence type="ECO:0000256" key="4">
    <source>
        <dbReference type="ARBA" id="ARBA00022989"/>
    </source>
</evidence>
<feature type="transmembrane region" description="Helical" evidence="7">
    <location>
        <begin position="62"/>
        <end position="84"/>
    </location>
</feature>
<feature type="transmembrane region" description="Helical" evidence="7">
    <location>
        <begin position="184"/>
        <end position="203"/>
    </location>
</feature>
<sequence length="242" mass="26785">MQPWPASTTFPEDLAEQRVAFSWGGLISKIKHVHWQLTFAIAVQTLFTALQSIYRPGQVAKLLVFQLFANAPFAWITLSCYITASLHVPQEDLGWALGLIGTFRFLGSAVGTTVFSTILSNWAFSSTNSRVASAVVPMGYPADKVSSLVSAIAHDTTRFLDLSSEILSKATEGYRLGWADAFRITWLATIPFGIIVCGLAIFVQDTSPYFTNHTAMQLEKEAGLEQKETPKHIRRSLSRPER</sequence>
<evidence type="ECO:0000256" key="6">
    <source>
        <dbReference type="SAM" id="MobiDB-lite"/>
    </source>
</evidence>
<keyword evidence="9" id="KW-1185">Reference proteome</keyword>
<evidence type="ECO:0000256" key="2">
    <source>
        <dbReference type="ARBA" id="ARBA00022448"/>
    </source>
</evidence>
<dbReference type="GO" id="GO:0022857">
    <property type="term" value="F:transmembrane transporter activity"/>
    <property type="evidence" value="ECO:0007669"/>
    <property type="project" value="InterPro"/>
</dbReference>
<keyword evidence="2" id="KW-0813">Transport</keyword>
<dbReference type="InterPro" id="IPR036259">
    <property type="entry name" value="MFS_trans_sf"/>
</dbReference>
<name>W9WLU1_9EURO</name>
<reference evidence="8 9" key="1">
    <citation type="submission" date="2013-03" db="EMBL/GenBank/DDBJ databases">
        <title>The Genome Sequence of Cladophialophora psammophila CBS 110553.</title>
        <authorList>
            <consortium name="The Broad Institute Genomics Platform"/>
            <person name="Cuomo C."/>
            <person name="de Hoog S."/>
            <person name="Gorbushina A."/>
            <person name="Walker B."/>
            <person name="Young S.K."/>
            <person name="Zeng Q."/>
            <person name="Gargeya S."/>
            <person name="Fitzgerald M."/>
            <person name="Haas B."/>
            <person name="Abouelleil A."/>
            <person name="Allen A.W."/>
            <person name="Alvarado L."/>
            <person name="Arachchi H.M."/>
            <person name="Berlin A.M."/>
            <person name="Chapman S.B."/>
            <person name="Gainer-Dewar J."/>
            <person name="Goldberg J."/>
            <person name="Griggs A."/>
            <person name="Gujja S."/>
            <person name="Hansen M."/>
            <person name="Howarth C."/>
            <person name="Imamovic A."/>
            <person name="Ireland A."/>
            <person name="Larimer J."/>
            <person name="McCowan C."/>
            <person name="Murphy C."/>
            <person name="Pearson M."/>
            <person name="Poon T.W."/>
            <person name="Priest M."/>
            <person name="Roberts A."/>
            <person name="Saif S."/>
            <person name="Shea T."/>
            <person name="Sisk P."/>
            <person name="Sykes S."/>
            <person name="Wortman J."/>
            <person name="Nusbaum C."/>
            <person name="Birren B."/>
        </authorList>
    </citation>
    <scope>NUCLEOTIDE SEQUENCE [LARGE SCALE GENOMIC DNA]</scope>
    <source>
        <strain evidence="8 9">CBS 110553</strain>
    </source>
</reference>
<feature type="compositionally biased region" description="Basic residues" evidence="6">
    <location>
        <begin position="232"/>
        <end position="242"/>
    </location>
</feature>
<dbReference type="PANTHER" id="PTHR23501">
    <property type="entry name" value="MAJOR FACILITATOR SUPERFAMILY"/>
    <property type="match status" value="1"/>
</dbReference>
<gene>
    <name evidence="8" type="ORF">A1O5_10941</name>
</gene>
<dbReference type="PANTHER" id="PTHR23501:SF195">
    <property type="entry name" value="PEP5"/>
    <property type="match status" value="1"/>
</dbReference>
<dbReference type="RefSeq" id="XP_007749705.1">
    <property type="nucleotide sequence ID" value="XM_007751515.1"/>
</dbReference>
<dbReference type="AlphaFoldDB" id="W9WLU1"/>
<proteinExistence type="predicted"/>
<comment type="subcellular location">
    <subcellularLocation>
        <location evidence="1">Membrane</location>
        <topology evidence="1">Multi-pass membrane protein</topology>
    </subcellularLocation>
</comment>
<organism evidence="8 9">
    <name type="scientific">Cladophialophora psammophila CBS 110553</name>
    <dbReference type="NCBI Taxonomy" id="1182543"/>
    <lineage>
        <taxon>Eukaryota</taxon>
        <taxon>Fungi</taxon>
        <taxon>Dikarya</taxon>
        <taxon>Ascomycota</taxon>
        <taxon>Pezizomycotina</taxon>
        <taxon>Eurotiomycetes</taxon>
        <taxon>Chaetothyriomycetidae</taxon>
        <taxon>Chaetothyriales</taxon>
        <taxon>Herpotrichiellaceae</taxon>
        <taxon>Cladophialophora</taxon>
    </lineage>
</organism>
<comment type="caution">
    <text evidence="8">The sequence shown here is derived from an EMBL/GenBank/DDBJ whole genome shotgun (WGS) entry which is preliminary data.</text>
</comment>
<keyword evidence="5 7" id="KW-0472">Membrane</keyword>
<feature type="region of interest" description="Disordered" evidence="6">
    <location>
        <begin position="221"/>
        <end position="242"/>
    </location>
</feature>
<dbReference type="Proteomes" id="UP000019471">
    <property type="component" value="Unassembled WGS sequence"/>
</dbReference>
<evidence type="ECO:0000256" key="7">
    <source>
        <dbReference type="SAM" id="Phobius"/>
    </source>
</evidence>
<dbReference type="OrthoDB" id="2587356at2759"/>
<feature type="compositionally biased region" description="Basic and acidic residues" evidence="6">
    <location>
        <begin position="221"/>
        <end position="231"/>
    </location>
</feature>
<accession>W9WLU1</accession>
<evidence type="ECO:0000313" key="8">
    <source>
        <dbReference type="EMBL" id="EXJ65965.1"/>
    </source>
</evidence>
<evidence type="ECO:0000256" key="3">
    <source>
        <dbReference type="ARBA" id="ARBA00022692"/>
    </source>
</evidence>
<dbReference type="GO" id="GO:0005886">
    <property type="term" value="C:plasma membrane"/>
    <property type="evidence" value="ECO:0007669"/>
    <property type="project" value="TreeGrafter"/>
</dbReference>
<dbReference type="HOGENOM" id="CLU_075098_0_0_1"/>
<dbReference type="Pfam" id="PF06609">
    <property type="entry name" value="TRI12"/>
    <property type="match status" value="1"/>
</dbReference>
<keyword evidence="4 7" id="KW-1133">Transmembrane helix</keyword>
<feature type="transmembrane region" description="Helical" evidence="7">
    <location>
        <begin position="33"/>
        <end position="50"/>
    </location>
</feature>
<protein>
    <recommendedName>
        <fullName evidence="10">Major facilitator superfamily (MFS) profile domain-containing protein</fullName>
    </recommendedName>
</protein>
<evidence type="ECO:0000256" key="1">
    <source>
        <dbReference type="ARBA" id="ARBA00004141"/>
    </source>
</evidence>
<evidence type="ECO:0000313" key="9">
    <source>
        <dbReference type="Proteomes" id="UP000019471"/>
    </source>
</evidence>
<feature type="transmembrane region" description="Helical" evidence="7">
    <location>
        <begin position="96"/>
        <end position="120"/>
    </location>
</feature>
<evidence type="ECO:0000256" key="5">
    <source>
        <dbReference type="ARBA" id="ARBA00023136"/>
    </source>
</evidence>
<dbReference type="GeneID" id="19195632"/>
<keyword evidence="3 7" id="KW-0812">Transmembrane</keyword>
<dbReference type="InterPro" id="IPR010573">
    <property type="entry name" value="MFS_Str1/Tri12-like"/>
</dbReference>